<dbReference type="EMBL" id="MT771346">
    <property type="protein sequence ID" value="QOC56302.1"/>
    <property type="molecule type" value="Genomic_DNA"/>
</dbReference>
<dbReference type="RefSeq" id="YP_010654612.1">
    <property type="nucleotide sequence ID" value="NC_070813.1"/>
</dbReference>
<dbReference type="GeneID" id="77930462"/>
<organism evidence="1 2">
    <name type="scientific">Gordonia phage MichaelScott</name>
    <dbReference type="NCBI Taxonomy" id="2759395"/>
    <lineage>
        <taxon>Viruses</taxon>
        <taxon>Duplodnaviria</taxon>
        <taxon>Heunggongvirae</taxon>
        <taxon>Uroviricota</taxon>
        <taxon>Caudoviricetes</taxon>
        <taxon>Beenievirus</taxon>
        <taxon>Beenievirus michaelscott</taxon>
    </lineage>
</organism>
<name>A0A7L7SIR3_9CAUD</name>
<keyword evidence="2" id="KW-1185">Reference proteome</keyword>
<evidence type="ECO:0000313" key="1">
    <source>
        <dbReference type="EMBL" id="QOC56302.1"/>
    </source>
</evidence>
<dbReference type="KEGG" id="vg:77930462"/>
<accession>A0A7L7SIR3</accession>
<gene>
    <name evidence="1" type="primary">60</name>
    <name evidence="1" type="ORF">SEA_MICHAELSCOTT_60</name>
</gene>
<dbReference type="Proteomes" id="UP000516618">
    <property type="component" value="Segment"/>
</dbReference>
<evidence type="ECO:0000313" key="2">
    <source>
        <dbReference type="Proteomes" id="UP000516618"/>
    </source>
</evidence>
<sequence length="80" mass="9229">MTADPAIELWPRIEQAINAATINRFDAEYCLPRCTQKNCKQTDPGQLDWLYRMFIDSVRDAVLKELLCKANSEPDPEDEL</sequence>
<protein>
    <submittedName>
        <fullName evidence="1">Uncharacterized protein</fullName>
    </submittedName>
</protein>
<proteinExistence type="predicted"/>
<reference evidence="1 2" key="1">
    <citation type="submission" date="2020-07" db="EMBL/GenBank/DDBJ databases">
        <authorList>
            <person name="Chamarti P.R."/>
            <person name="Doran G.M."/>
            <person name="Fairchild A.S."/>
            <person name="Gay E.L."/>
            <person name="Gollmer S."/>
            <person name="Huffman M.G."/>
            <person name="Kistler A."/>
            <person name="Malek C.E."/>
            <person name="Marar C.I."/>
            <person name="Modi A."/>
            <person name="Nisperos M.R."/>
            <person name="Reddy N."/>
            <person name="Riley H.L."/>
            <person name="Rudy S."/>
            <person name="Shin J."/>
            <person name="Wang Y."/>
            <person name="Xu J."/>
            <person name="Young J."/>
            <person name="Butela K.A."/>
            <person name="Garlena R.A."/>
            <person name="Russell D.A."/>
            <person name="Pope W.H."/>
            <person name="Jacobs-Sera D."/>
            <person name="Hatfull G.F."/>
        </authorList>
    </citation>
    <scope>NUCLEOTIDE SEQUENCE [LARGE SCALE GENOMIC DNA]</scope>
</reference>